<keyword evidence="2" id="KW-1185">Reference proteome</keyword>
<accession>A0ABY9DD83</accession>
<reference evidence="1 2" key="1">
    <citation type="journal article" date="2023" name="Hortic Res">
        <title>The complete reference genome for grapevine (Vitis vinifera L.) genetics and breeding.</title>
        <authorList>
            <person name="Shi X."/>
            <person name="Cao S."/>
            <person name="Wang X."/>
            <person name="Huang S."/>
            <person name="Wang Y."/>
            <person name="Liu Z."/>
            <person name="Liu W."/>
            <person name="Leng X."/>
            <person name="Peng Y."/>
            <person name="Wang N."/>
            <person name="Wang Y."/>
            <person name="Ma Z."/>
            <person name="Xu X."/>
            <person name="Zhang F."/>
            <person name="Xue H."/>
            <person name="Zhong H."/>
            <person name="Wang Y."/>
            <person name="Zhang K."/>
            <person name="Velt A."/>
            <person name="Avia K."/>
            <person name="Holtgrawe D."/>
            <person name="Grimplet J."/>
            <person name="Matus J.T."/>
            <person name="Ware D."/>
            <person name="Wu X."/>
            <person name="Wang H."/>
            <person name="Liu C."/>
            <person name="Fang Y."/>
            <person name="Rustenholz C."/>
            <person name="Cheng Z."/>
            <person name="Xiao H."/>
            <person name="Zhou Y."/>
        </authorList>
    </citation>
    <scope>NUCLEOTIDE SEQUENCE [LARGE SCALE GENOMIC DNA]</scope>
    <source>
        <strain evidence="2">cv. Pinot noir / PN40024</strain>
        <tissue evidence="1">Leaf</tissue>
    </source>
</reference>
<organism evidence="1 2">
    <name type="scientific">Vitis vinifera</name>
    <name type="common">Grape</name>
    <dbReference type="NCBI Taxonomy" id="29760"/>
    <lineage>
        <taxon>Eukaryota</taxon>
        <taxon>Viridiplantae</taxon>
        <taxon>Streptophyta</taxon>
        <taxon>Embryophyta</taxon>
        <taxon>Tracheophyta</taxon>
        <taxon>Spermatophyta</taxon>
        <taxon>Magnoliopsida</taxon>
        <taxon>eudicotyledons</taxon>
        <taxon>Gunneridae</taxon>
        <taxon>Pentapetalae</taxon>
        <taxon>rosids</taxon>
        <taxon>Vitales</taxon>
        <taxon>Vitaceae</taxon>
        <taxon>Viteae</taxon>
        <taxon>Vitis</taxon>
    </lineage>
</organism>
<gene>
    <name evidence="1" type="ORF">VitviT2T_022930</name>
</gene>
<dbReference type="Proteomes" id="UP001227230">
    <property type="component" value="Chromosome 15"/>
</dbReference>
<dbReference type="PANTHER" id="PTHR13052:SF3">
    <property type="entry name" value="NUCLEAR FACTOR RELATED TO KAPPA-B-BINDING PROTEIN"/>
    <property type="match status" value="1"/>
</dbReference>
<evidence type="ECO:0000313" key="2">
    <source>
        <dbReference type="Proteomes" id="UP001227230"/>
    </source>
</evidence>
<dbReference type="EMBL" id="CP126662">
    <property type="protein sequence ID" value="WKA04937.1"/>
    <property type="molecule type" value="Genomic_DNA"/>
</dbReference>
<dbReference type="PANTHER" id="PTHR13052">
    <property type="entry name" value="NFRKB-RELATED"/>
    <property type="match status" value="1"/>
</dbReference>
<protein>
    <submittedName>
        <fullName evidence="1">Uncharacterized protein</fullName>
    </submittedName>
</protein>
<name>A0ABY9DD83_VITVI</name>
<evidence type="ECO:0000313" key="1">
    <source>
        <dbReference type="EMBL" id="WKA04937.1"/>
    </source>
</evidence>
<sequence length="240" mass="25974">MAKDLFVLQASSGNQDFCSDDLTLWNQIIALVVLSFSMGIQKIGRHVSGVSSDCRRVSYSSNVDNMVLEENQASGTSFEDDSDDCEFEEVRCELGVVEGQLCNIPFELYDLPDLREILSLDTWNSCLTEDERQDGLYSGTDARLQRCVNDGLPMLGKDSATILPMFHNILEKETPSVVPMVTKVPIGGSVPPSGPSPCTHIAGQRGGRCALNDMNVAGRVGLAPPAFPKFVIDVVVASVA</sequence>
<proteinExistence type="predicted"/>
<dbReference type="InterPro" id="IPR024867">
    <property type="entry name" value="NFRKB"/>
</dbReference>